<dbReference type="RefSeq" id="WP_008089881.1">
    <property type="nucleotide sequence ID" value="NZ_AEUX02000007.1"/>
</dbReference>
<gene>
    <name evidence="2" type="ORF">STRIC_2130</name>
</gene>
<evidence type="ECO:0000256" key="1">
    <source>
        <dbReference type="SAM" id="MobiDB-lite"/>
    </source>
</evidence>
<organism evidence="2 3">
    <name type="scientific">Streptococcus ictaluri 707-05</name>
    <dbReference type="NCBI Taxonomy" id="764299"/>
    <lineage>
        <taxon>Bacteria</taxon>
        <taxon>Bacillati</taxon>
        <taxon>Bacillota</taxon>
        <taxon>Bacilli</taxon>
        <taxon>Lactobacillales</taxon>
        <taxon>Streptococcaceae</taxon>
        <taxon>Streptococcus</taxon>
    </lineage>
</organism>
<dbReference type="InterPro" id="IPR006428">
    <property type="entry name" value="Portal_SPP1-type"/>
</dbReference>
<proteinExistence type="predicted"/>
<dbReference type="AlphaFoldDB" id="G5K5L4"/>
<evidence type="ECO:0000313" key="2">
    <source>
        <dbReference type="EMBL" id="EHI68970.1"/>
    </source>
</evidence>
<dbReference type="Proteomes" id="UP000003330">
    <property type="component" value="Unassembled WGS sequence"/>
</dbReference>
<sequence>MYTESFRDSTGRAKTLEFRFHREARMRYQAESLKSLLDEKYKLLREMIEHHEKVQKPRIQELLDYAEGNNHTISETGRRKDDDMADVRAVHNYGKYISTLKQGYLVGNPIRVEYIDGTDQQQGLLKDLSVKNNFHQLNRRLVKDLSKVGRAFELIYRSMDDKTEVVRLDPREVFVIYQNNLEQSSLAGVRYYHKNQLDGTTKIVELYTDSKILKFEYDGDLTPIGEASSHAFGSVPITEYLNTDDGMGDYETELSLIDLYDAAQSDTANYMQDLSDAILAIFGRVSFPPDVQTAKQRIEFMKVMRKARLMNLQPPVDQEGREGSVDAKYLYKQYDVQGTEAYKNRIVSDIHKFTNTPDMTDSKFAGQQSGEALKWKVFGLDQERVDMQALFEQSLKRRYKLIARVSQLLKEIDDFDISKLKITFTPNLPKSLQEKIESFKALGGELSQKTTMSITDIVEDAQKEFENIQSERREEESNNPSLSDFDLEVLRRETNTKAEQWSL</sequence>
<protein>
    <submittedName>
        <fullName evidence="2">Phage portal protein, SPP1 family</fullName>
    </submittedName>
</protein>
<dbReference type="OrthoDB" id="3189403at2"/>
<comment type="caution">
    <text evidence="2">The sequence shown here is derived from an EMBL/GenBank/DDBJ whole genome shotgun (WGS) entry which is preliminary data.</text>
</comment>
<dbReference type="EMBL" id="AEUX02000007">
    <property type="protein sequence ID" value="EHI68970.1"/>
    <property type="molecule type" value="Genomic_DNA"/>
</dbReference>
<evidence type="ECO:0000313" key="3">
    <source>
        <dbReference type="Proteomes" id="UP000003330"/>
    </source>
</evidence>
<feature type="region of interest" description="Disordered" evidence="1">
    <location>
        <begin position="465"/>
        <end position="488"/>
    </location>
</feature>
<keyword evidence="3" id="KW-1185">Reference proteome</keyword>
<dbReference type="NCBIfam" id="TIGR01538">
    <property type="entry name" value="portal_SPP1"/>
    <property type="match status" value="1"/>
</dbReference>
<name>G5K5L4_9STRE</name>
<dbReference type="STRING" id="764299.STRIC_2130"/>
<feature type="compositionally biased region" description="Basic and acidic residues" evidence="1">
    <location>
        <begin position="465"/>
        <end position="476"/>
    </location>
</feature>
<dbReference type="Pfam" id="PF05133">
    <property type="entry name" value="SPP1_portal"/>
    <property type="match status" value="1"/>
</dbReference>
<reference evidence="2 3" key="1">
    <citation type="journal article" date="2014" name="Int. J. Syst. Evol. Microbiol.">
        <title>Phylogenomics and the dynamic genome evolution of the genus Streptococcus.</title>
        <authorList>
            <consortium name="The Broad Institute Genome Sequencing Platform"/>
            <person name="Richards V.P."/>
            <person name="Palmer S.R."/>
            <person name="Pavinski Bitar P.D."/>
            <person name="Qin X."/>
            <person name="Weinstock G.M."/>
            <person name="Highlander S.K."/>
            <person name="Town C.D."/>
            <person name="Burne R.A."/>
            <person name="Stanhope M.J."/>
        </authorList>
    </citation>
    <scope>NUCLEOTIDE SEQUENCE [LARGE SCALE GENOMIC DNA]</scope>
    <source>
        <strain evidence="2 3">707-05</strain>
    </source>
</reference>
<accession>G5K5L4</accession>
<dbReference type="eggNOG" id="ENOG502Z7Z6">
    <property type="taxonomic scope" value="Bacteria"/>
</dbReference>
<dbReference type="InterPro" id="IPR021145">
    <property type="entry name" value="Portal_protein_SPP1_Gp6-like"/>
</dbReference>